<dbReference type="AlphaFoldDB" id="A0A1A9V1X3"/>
<protein>
    <submittedName>
        <fullName evidence="2">Uncharacterized protein</fullName>
    </submittedName>
</protein>
<dbReference type="EnsemblMetazoa" id="GAUT023166-RA">
    <property type="protein sequence ID" value="GAUT023166-PA"/>
    <property type="gene ID" value="GAUT023166"/>
</dbReference>
<sequence>MPFSGTNCSEVSSEEDQYAIGQSETDNETSECAEGRGVEGSSDSEKGNFLKKCGNKKRMRTLSCSSSEDERKRIPSTSQDVMGEIDLAVDGTQRIKQKVDGKEDETRCLNSVGEFVTLKLAEPYLQRGRITTSQHHNIQASH</sequence>
<accession>A0A1A9V1X3</accession>
<evidence type="ECO:0000313" key="2">
    <source>
        <dbReference type="EnsemblMetazoa" id="GAUT023166-PA"/>
    </source>
</evidence>
<dbReference type="Proteomes" id="UP000078200">
    <property type="component" value="Unassembled WGS sequence"/>
</dbReference>
<feature type="compositionally biased region" description="Basic and acidic residues" evidence="1">
    <location>
        <begin position="33"/>
        <end position="48"/>
    </location>
</feature>
<feature type="region of interest" description="Disordered" evidence="1">
    <location>
        <begin position="1"/>
        <end position="52"/>
    </location>
</feature>
<evidence type="ECO:0000256" key="1">
    <source>
        <dbReference type="SAM" id="MobiDB-lite"/>
    </source>
</evidence>
<reference evidence="2" key="1">
    <citation type="submission" date="2020-05" db="UniProtKB">
        <authorList>
            <consortium name="EnsemblMetazoa"/>
        </authorList>
    </citation>
    <scope>IDENTIFICATION</scope>
    <source>
        <strain evidence="2">TTRI</strain>
    </source>
</reference>
<name>A0A1A9V1X3_GLOAU</name>
<organism evidence="2 3">
    <name type="scientific">Glossina austeni</name>
    <name type="common">Savannah tsetse fly</name>
    <dbReference type="NCBI Taxonomy" id="7395"/>
    <lineage>
        <taxon>Eukaryota</taxon>
        <taxon>Metazoa</taxon>
        <taxon>Ecdysozoa</taxon>
        <taxon>Arthropoda</taxon>
        <taxon>Hexapoda</taxon>
        <taxon>Insecta</taxon>
        <taxon>Pterygota</taxon>
        <taxon>Neoptera</taxon>
        <taxon>Endopterygota</taxon>
        <taxon>Diptera</taxon>
        <taxon>Brachycera</taxon>
        <taxon>Muscomorpha</taxon>
        <taxon>Hippoboscoidea</taxon>
        <taxon>Glossinidae</taxon>
        <taxon>Glossina</taxon>
    </lineage>
</organism>
<dbReference type="VEuPathDB" id="VectorBase:GAUT023166"/>
<keyword evidence="3" id="KW-1185">Reference proteome</keyword>
<feature type="compositionally biased region" description="Polar residues" evidence="1">
    <location>
        <begin position="1"/>
        <end position="11"/>
    </location>
</feature>
<evidence type="ECO:0000313" key="3">
    <source>
        <dbReference type="Proteomes" id="UP000078200"/>
    </source>
</evidence>
<proteinExistence type="predicted"/>